<dbReference type="RefSeq" id="WP_211331655.1">
    <property type="nucleotide sequence ID" value="NZ_RBKS01000001.1"/>
</dbReference>
<dbReference type="AlphaFoldDB" id="A0A495IC15"/>
<dbReference type="Gene3D" id="2.60.120.10">
    <property type="entry name" value="Jelly Rolls"/>
    <property type="match status" value="1"/>
</dbReference>
<gene>
    <name evidence="2" type="ORF">C8E83_0630</name>
</gene>
<dbReference type="SUPFAM" id="SSF51182">
    <property type="entry name" value="RmlC-like cupins"/>
    <property type="match status" value="1"/>
</dbReference>
<organism evidence="2 3">
    <name type="scientific">Frondihabitans australicus</name>
    <dbReference type="NCBI Taxonomy" id="386892"/>
    <lineage>
        <taxon>Bacteria</taxon>
        <taxon>Bacillati</taxon>
        <taxon>Actinomycetota</taxon>
        <taxon>Actinomycetes</taxon>
        <taxon>Micrococcales</taxon>
        <taxon>Microbacteriaceae</taxon>
        <taxon>Frondihabitans</taxon>
    </lineage>
</organism>
<evidence type="ECO:0000259" key="1">
    <source>
        <dbReference type="Pfam" id="PF05899"/>
    </source>
</evidence>
<accession>A0A495IC15</accession>
<evidence type="ECO:0000313" key="3">
    <source>
        <dbReference type="Proteomes" id="UP000280008"/>
    </source>
</evidence>
<dbReference type="Proteomes" id="UP000280008">
    <property type="component" value="Unassembled WGS sequence"/>
</dbReference>
<keyword evidence="3" id="KW-1185">Reference proteome</keyword>
<reference evidence="2 3" key="1">
    <citation type="submission" date="2018-10" db="EMBL/GenBank/DDBJ databases">
        <title>Sequencing the genomes of 1000 actinobacteria strains.</title>
        <authorList>
            <person name="Klenk H.-P."/>
        </authorList>
    </citation>
    <scope>NUCLEOTIDE SEQUENCE [LARGE SCALE GENOMIC DNA]</scope>
    <source>
        <strain evidence="2 3">DSM 17894</strain>
    </source>
</reference>
<dbReference type="InterPro" id="IPR008579">
    <property type="entry name" value="UGlyAH_Cupin_dom"/>
</dbReference>
<name>A0A495IC15_9MICO</name>
<protein>
    <recommendedName>
        <fullName evidence="1">(S)-ureidoglycine aminohydrolase cupin domain-containing protein</fullName>
    </recommendedName>
</protein>
<proteinExistence type="predicted"/>
<sequence length="116" mass="12314">MSGFRSRMLAEIAPSLEDVDEANVISGSPQSGTHEIATLGDVEVGVWEHTVGASSDVEVDEVSLIVAGSATVDFLDDAGAVVETVELAPGLLLALHAGERTRWTVREPLRKLYVAR</sequence>
<comment type="caution">
    <text evidence="2">The sequence shown here is derived from an EMBL/GenBank/DDBJ whole genome shotgun (WGS) entry which is preliminary data.</text>
</comment>
<dbReference type="InterPro" id="IPR011051">
    <property type="entry name" value="RmlC_Cupin_sf"/>
</dbReference>
<feature type="domain" description="(S)-ureidoglycine aminohydrolase cupin" evidence="1">
    <location>
        <begin position="39"/>
        <end position="113"/>
    </location>
</feature>
<evidence type="ECO:0000313" key="2">
    <source>
        <dbReference type="EMBL" id="RKR73537.1"/>
    </source>
</evidence>
<dbReference type="InterPro" id="IPR014710">
    <property type="entry name" value="RmlC-like_jellyroll"/>
</dbReference>
<dbReference type="Pfam" id="PF05899">
    <property type="entry name" value="Cupin_3"/>
    <property type="match status" value="1"/>
</dbReference>
<dbReference type="EMBL" id="RBKS01000001">
    <property type="protein sequence ID" value="RKR73537.1"/>
    <property type="molecule type" value="Genomic_DNA"/>
</dbReference>